<dbReference type="Proteomes" id="UP000736335">
    <property type="component" value="Unassembled WGS sequence"/>
</dbReference>
<proteinExistence type="predicted"/>
<feature type="coiled-coil region" evidence="1">
    <location>
        <begin position="350"/>
        <end position="384"/>
    </location>
</feature>
<feature type="compositionally biased region" description="Basic and acidic residues" evidence="2">
    <location>
        <begin position="34"/>
        <end position="62"/>
    </location>
</feature>
<evidence type="ECO:0000313" key="4">
    <source>
        <dbReference type="Proteomes" id="UP000736335"/>
    </source>
</evidence>
<dbReference type="EMBL" id="WIUZ02000008">
    <property type="protein sequence ID" value="KAF9784489.1"/>
    <property type="molecule type" value="Genomic_DNA"/>
</dbReference>
<name>A0A9P6HFU2_9AGAM</name>
<evidence type="ECO:0000256" key="2">
    <source>
        <dbReference type="SAM" id="MobiDB-lite"/>
    </source>
</evidence>
<sequence length="480" mass="53444">MRARTQVVPHVVLPHPVPALPTKLFSPITDRKSLDSWDSSTHEDNFATERKPEHIPKSRRSSDMLPSHLLTGAQMAGSTHILVGHHLPSPDTSAPSRHWSLLNLFIDDIYCHSLGAGAPGIGDYILITCATQGRFDKGYLDIALEDVENARVNLAEENDVLRKLVVDCVNGAQGLLHRIKYRGDERHMVDEPTPVTEAQLFPLAPMNATREAFTLGADPYLPGRQIEGFLRVFQQFTQILPSGLIVNKFKTYPPLCPHFDQWGSAPSVKGILHAVGDTIEKRPDNIPDPSDSRNADVAKLNAIVQHLRNEPDQARCHTSDYASQARSLVDKFIKGQDSSRVLSSSPDVDSETTSIEKRRLQAERDELDEDRRNLTEAALKLGRERAALEVQRLEFLEDRRAWDVKKMIDDLPPSPKATGAPMSSTVVKSALKEKLASPSRRKSTLFLPFLPAPAMIDVPRFCLEAWVFNGISSLVPLPRK</sequence>
<gene>
    <name evidence="3" type="ORF">BJ322DRAFT_1195087</name>
</gene>
<reference evidence="3" key="2">
    <citation type="submission" date="2020-11" db="EMBL/GenBank/DDBJ databases">
        <authorList>
            <consortium name="DOE Joint Genome Institute"/>
            <person name="Kuo A."/>
            <person name="Miyauchi S."/>
            <person name="Kiss E."/>
            <person name="Drula E."/>
            <person name="Kohler A."/>
            <person name="Sanchez-Garcia M."/>
            <person name="Andreopoulos B."/>
            <person name="Barry K.W."/>
            <person name="Bonito G."/>
            <person name="Buee M."/>
            <person name="Carver A."/>
            <person name="Chen C."/>
            <person name="Cichocki N."/>
            <person name="Clum A."/>
            <person name="Culley D."/>
            <person name="Crous P.W."/>
            <person name="Fauchery L."/>
            <person name="Girlanda M."/>
            <person name="Hayes R."/>
            <person name="Keri Z."/>
            <person name="Labutti K."/>
            <person name="Lipzen A."/>
            <person name="Lombard V."/>
            <person name="Magnuson J."/>
            <person name="Maillard F."/>
            <person name="Morin E."/>
            <person name="Murat C."/>
            <person name="Nolan M."/>
            <person name="Ohm R."/>
            <person name="Pangilinan J."/>
            <person name="Pereira M."/>
            <person name="Perotto S."/>
            <person name="Peter M."/>
            <person name="Riley R."/>
            <person name="Sitrit Y."/>
            <person name="Stielow B."/>
            <person name="Szollosi G."/>
            <person name="Zifcakova L."/>
            <person name="Stursova M."/>
            <person name="Spatafora J.W."/>
            <person name="Tedersoo L."/>
            <person name="Vaario L.-M."/>
            <person name="Yamada A."/>
            <person name="Yan M."/>
            <person name="Wang P."/>
            <person name="Xu J."/>
            <person name="Bruns T."/>
            <person name="Baldrian P."/>
            <person name="Vilgalys R."/>
            <person name="Henrissat B."/>
            <person name="Grigoriev I.V."/>
            <person name="Hibbett D."/>
            <person name="Nagy L.G."/>
            <person name="Martin F.M."/>
        </authorList>
    </citation>
    <scope>NUCLEOTIDE SEQUENCE</scope>
    <source>
        <strain evidence="3">UH-Tt-Lm1</strain>
    </source>
</reference>
<keyword evidence="4" id="KW-1185">Reference proteome</keyword>
<accession>A0A9P6HFU2</accession>
<reference evidence="3" key="1">
    <citation type="journal article" date="2020" name="Nat. Commun.">
        <title>Large-scale genome sequencing of mycorrhizal fungi provides insights into the early evolution of symbiotic traits.</title>
        <authorList>
            <person name="Miyauchi S."/>
            <person name="Kiss E."/>
            <person name="Kuo A."/>
            <person name="Drula E."/>
            <person name="Kohler A."/>
            <person name="Sanchez-Garcia M."/>
            <person name="Morin E."/>
            <person name="Andreopoulos B."/>
            <person name="Barry K.W."/>
            <person name="Bonito G."/>
            <person name="Buee M."/>
            <person name="Carver A."/>
            <person name="Chen C."/>
            <person name="Cichocki N."/>
            <person name="Clum A."/>
            <person name="Culley D."/>
            <person name="Crous P.W."/>
            <person name="Fauchery L."/>
            <person name="Girlanda M."/>
            <person name="Hayes R.D."/>
            <person name="Keri Z."/>
            <person name="LaButti K."/>
            <person name="Lipzen A."/>
            <person name="Lombard V."/>
            <person name="Magnuson J."/>
            <person name="Maillard F."/>
            <person name="Murat C."/>
            <person name="Nolan M."/>
            <person name="Ohm R.A."/>
            <person name="Pangilinan J."/>
            <person name="Pereira M.F."/>
            <person name="Perotto S."/>
            <person name="Peter M."/>
            <person name="Pfister S."/>
            <person name="Riley R."/>
            <person name="Sitrit Y."/>
            <person name="Stielow J.B."/>
            <person name="Szollosi G."/>
            <person name="Zifcakova L."/>
            <person name="Stursova M."/>
            <person name="Spatafora J.W."/>
            <person name="Tedersoo L."/>
            <person name="Vaario L.M."/>
            <person name="Yamada A."/>
            <person name="Yan M."/>
            <person name="Wang P."/>
            <person name="Xu J."/>
            <person name="Bruns T."/>
            <person name="Baldrian P."/>
            <person name="Vilgalys R."/>
            <person name="Dunand C."/>
            <person name="Henrissat B."/>
            <person name="Grigoriev I.V."/>
            <person name="Hibbett D."/>
            <person name="Nagy L.G."/>
            <person name="Martin F.M."/>
        </authorList>
    </citation>
    <scope>NUCLEOTIDE SEQUENCE</scope>
    <source>
        <strain evidence="3">UH-Tt-Lm1</strain>
    </source>
</reference>
<protein>
    <submittedName>
        <fullName evidence="3">Uncharacterized protein</fullName>
    </submittedName>
</protein>
<dbReference type="OrthoDB" id="312015at2759"/>
<evidence type="ECO:0000256" key="1">
    <source>
        <dbReference type="SAM" id="Coils"/>
    </source>
</evidence>
<keyword evidence="1" id="KW-0175">Coiled coil</keyword>
<evidence type="ECO:0000313" key="3">
    <source>
        <dbReference type="EMBL" id="KAF9784489.1"/>
    </source>
</evidence>
<comment type="caution">
    <text evidence="3">The sequence shown here is derived from an EMBL/GenBank/DDBJ whole genome shotgun (WGS) entry which is preliminary data.</text>
</comment>
<organism evidence="3 4">
    <name type="scientific">Thelephora terrestris</name>
    <dbReference type="NCBI Taxonomy" id="56493"/>
    <lineage>
        <taxon>Eukaryota</taxon>
        <taxon>Fungi</taxon>
        <taxon>Dikarya</taxon>
        <taxon>Basidiomycota</taxon>
        <taxon>Agaricomycotina</taxon>
        <taxon>Agaricomycetes</taxon>
        <taxon>Thelephorales</taxon>
        <taxon>Thelephoraceae</taxon>
        <taxon>Thelephora</taxon>
    </lineage>
</organism>
<dbReference type="AlphaFoldDB" id="A0A9P6HFU2"/>
<feature type="region of interest" description="Disordered" evidence="2">
    <location>
        <begin position="34"/>
        <end position="63"/>
    </location>
</feature>